<evidence type="ECO:0000313" key="5">
    <source>
        <dbReference type="Proteomes" id="UP000288805"/>
    </source>
</evidence>
<comment type="caution">
    <text evidence="4">The sequence shown here is derived from an EMBL/GenBank/DDBJ whole genome shotgun (WGS) entry which is preliminary data.</text>
</comment>
<dbReference type="PANTHER" id="PTHR32054">
    <property type="entry name" value="HEAVY CHAIN, PUTATIVE, EXPRESSED-RELATED-RELATED"/>
    <property type="match status" value="1"/>
</dbReference>
<dbReference type="InterPro" id="IPR008545">
    <property type="entry name" value="Web"/>
</dbReference>
<feature type="coiled-coil region" evidence="3">
    <location>
        <begin position="389"/>
        <end position="482"/>
    </location>
</feature>
<dbReference type="AlphaFoldDB" id="A0A438HFX8"/>
<gene>
    <name evidence="4" type="primary">VvCHDp000380_3</name>
    <name evidence="4" type="ORF">CK203_038953</name>
</gene>
<evidence type="ECO:0000256" key="3">
    <source>
        <dbReference type="SAM" id="Coils"/>
    </source>
</evidence>
<dbReference type="PANTHER" id="PTHR32054:SF17">
    <property type="entry name" value="EXPRESSED PROTEIN"/>
    <property type="match status" value="1"/>
</dbReference>
<feature type="coiled-coil region" evidence="3">
    <location>
        <begin position="193"/>
        <end position="272"/>
    </location>
</feature>
<dbReference type="EMBL" id="QGNW01000229">
    <property type="protein sequence ID" value="RVW83372.1"/>
    <property type="molecule type" value="Genomic_DNA"/>
</dbReference>
<keyword evidence="2 3" id="KW-0175">Coiled coil</keyword>
<organism evidence="4 5">
    <name type="scientific">Vitis vinifera</name>
    <name type="common">Grape</name>
    <dbReference type="NCBI Taxonomy" id="29760"/>
    <lineage>
        <taxon>Eukaryota</taxon>
        <taxon>Viridiplantae</taxon>
        <taxon>Streptophyta</taxon>
        <taxon>Embryophyta</taxon>
        <taxon>Tracheophyta</taxon>
        <taxon>Spermatophyta</taxon>
        <taxon>Magnoliopsida</taxon>
        <taxon>eudicotyledons</taxon>
        <taxon>Gunneridae</taxon>
        <taxon>Pentapetalae</taxon>
        <taxon>rosids</taxon>
        <taxon>Vitales</taxon>
        <taxon>Vitaceae</taxon>
        <taxon>Viteae</taxon>
        <taxon>Vitis</taxon>
    </lineage>
</organism>
<feature type="coiled-coil region" evidence="3">
    <location>
        <begin position="326"/>
        <end position="363"/>
    </location>
</feature>
<evidence type="ECO:0000256" key="1">
    <source>
        <dbReference type="ARBA" id="ARBA00005485"/>
    </source>
</evidence>
<reference evidence="4 5" key="1">
    <citation type="journal article" date="2018" name="PLoS Genet.">
        <title>Population sequencing reveals clonal diversity and ancestral inbreeding in the grapevine cultivar Chardonnay.</title>
        <authorList>
            <person name="Roach M.J."/>
            <person name="Johnson D.L."/>
            <person name="Bohlmann J."/>
            <person name="van Vuuren H.J."/>
            <person name="Jones S.J."/>
            <person name="Pretorius I.S."/>
            <person name="Schmidt S.A."/>
            <person name="Borneman A.R."/>
        </authorList>
    </citation>
    <scope>NUCLEOTIDE SEQUENCE [LARGE SCALE GENOMIC DNA]</scope>
    <source>
        <strain evidence="5">cv. Chardonnay</strain>
        <tissue evidence="4">Leaf</tissue>
    </source>
</reference>
<sequence length="706" mass="80704">MWLSVANLDLFKEPAFDCDETPPRLLRETKASPFDNIILNSMKAHSLFYVLERVHLVFGNFSKIWVRSIQNQLNQSKLLYPCLRRKLIREEAGPPAVIVLGITIYDMSISWIVVHHHFEGLVMEVPNREFTVKLDSFDIPFVVFYFLHQPELEKEQELEGLLKDLANCKVQLEAKDSAHMQALLKLDHYRKAADELSTLLKSSEVERDKYINECIESRTRIDELETKTKEMADQLLETAKVREQLSHVLSKLKSAQEELLRVETELADARESEFKAMTQAELMQTAVNMERGKTAELLKHVSELNEAILHSKLAAIEAEKENSAVLSEKEAELQLVTATLAQAQKQLEELRKQTEIVQFLENELLAKLVFIETLQFELKEANELHSLSAKAASEAINNLNQLKSDFERQERENSEQAVSINSLEMELNQLKIKLKNANEEVGRLKCDVEMLTGELEETKIEVDEIRGRENEAQVEIALLKSELHKGRSRIAAAEAAEARAESVKSGLYLAVQQLAVEAGEAKKESQRLKQGADEAKEITRETVSVNPQFEVSSQDLELSQKDEYNKEAKARKDDHITISVIEYESLVSKAKKADQIPVLLSENLSQSATFENRDEAEVLKELEFAMVRIAEFRTRAEQAVSRAEMAEKAKAAIEEQLRQWREQRQRKRAALAALHEESVRKENNILKFEQTPTTYQPLGKVLNMKF</sequence>
<protein>
    <submittedName>
        <fullName evidence="4">WEB family protein</fullName>
    </submittedName>
</protein>
<dbReference type="Pfam" id="PF05701">
    <property type="entry name" value="WEMBL"/>
    <property type="match status" value="1"/>
</dbReference>
<accession>A0A438HFX8</accession>
<feature type="coiled-coil region" evidence="3">
    <location>
        <begin position="629"/>
        <end position="677"/>
    </location>
</feature>
<evidence type="ECO:0000313" key="4">
    <source>
        <dbReference type="EMBL" id="RVW83372.1"/>
    </source>
</evidence>
<name>A0A438HFX8_VITVI</name>
<proteinExistence type="inferred from homology"/>
<comment type="similarity">
    <text evidence="1">Belongs to the WEB family.</text>
</comment>
<dbReference type="Proteomes" id="UP000288805">
    <property type="component" value="Unassembled WGS sequence"/>
</dbReference>
<evidence type="ECO:0000256" key="2">
    <source>
        <dbReference type="ARBA" id="ARBA00023054"/>
    </source>
</evidence>